<feature type="signal peptide" evidence="1">
    <location>
        <begin position="1"/>
        <end position="26"/>
    </location>
</feature>
<keyword evidence="1" id="KW-0732">Signal</keyword>
<reference evidence="3" key="1">
    <citation type="submission" date="2017-04" db="EMBL/GenBank/DDBJ databases">
        <authorList>
            <person name="Varghese N."/>
            <person name="Submissions S."/>
        </authorList>
    </citation>
    <scope>NUCLEOTIDE SEQUENCE [LARGE SCALE GENOMIC DNA]</scope>
</reference>
<dbReference type="AlphaFoldDB" id="A0A1Y6F977"/>
<feature type="chain" id="PRO_5012825504" evidence="1">
    <location>
        <begin position="27"/>
        <end position="239"/>
    </location>
</feature>
<dbReference type="EMBL" id="FXWG01000002">
    <property type="protein sequence ID" value="SMQ69930.1"/>
    <property type="molecule type" value="Genomic_DNA"/>
</dbReference>
<accession>A0A1Y6F977</accession>
<name>A0A1Y6F977_9SPHN</name>
<gene>
    <name evidence="2" type="ORF">SAMN06297468_2113</name>
</gene>
<evidence type="ECO:0000313" key="3">
    <source>
        <dbReference type="Proteomes" id="UP000194420"/>
    </source>
</evidence>
<dbReference type="InterPro" id="IPR013783">
    <property type="entry name" value="Ig-like_fold"/>
</dbReference>
<organism evidence="2 3">
    <name type="scientific">Altererythrobacter xiamenensis</name>
    <dbReference type="NCBI Taxonomy" id="1316679"/>
    <lineage>
        <taxon>Bacteria</taxon>
        <taxon>Pseudomonadati</taxon>
        <taxon>Pseudomonadota</taxon>
        <taxon>Alphaproteobacteria</taxon>
        <taxon>Sphingomonadales</taxon>
        <taxon>Erythrobacteraceae</taxon>
        <taxon>Altererythrobacter</taxon>
    </lineage>
</organism>
<evidence type="ECO:0000313" key="2">
    <source>
        <dbReference type="EMBL" id="SMQ69930.1"/>
    </source>
</evidence>
<proteinExistence type="predicted"/>
<dbReference type="RefSeq" id="WP_086437946.1">
    <property type="nucleotide sequence ID" value="NZ_FXWG01000002.1"/>
</dbReference>
<dbReference type="Gene3D" id="2.60.40.10">
    <property type="entry name" value="Immunoglobulins"/>
    <property type="match status" value="1"/>
</dbReference>
<sequence>MTARFYRLFGPFALIGAFLCTPPAHADLVLDQVIVDLESDKPARGDIEISNVGTERMYVLIEPFEILNPGLENEQRVPLDKPSVSKLFVSPQRVILDPDQRSLIRIVAIGERPEVDRIFRVMVRPVVGELQSENDALKVLVGYDALVLLRADRETGGITWDRSKEGILVLRNESNSAREFFEGTQCDERGEQCVTLPAKRLYPGQKFDFILPYSTPVTFQTALGDRVETRIFADQPDSD</sequence>
<dbReference type="Proteomes" id="UP000194420">
    <property type="component" value="Unassembled WGS sequence"/>
</dbReference>
<dbReference type="OrthoDB" id="7630309at2"/>
<protein>
    <submittedName>
        <fullName evidence="2">P pilus assembly protein, chaperone PapD</fullName>
    </submittedName>
</protein>
<evidence type="ECO:0000256" key="1">
    <source>
        <dbReference type="SAM" id="SignalP"/>
    </source>
</evidence>
<keyword evidence="3" id="KW-1185">Reference proteome</keyword>